<dbReference type="FunFam" id="3.90.950.10:FF:000001">
    <property type="entry name" value="dITP/XTP pyrophosphatase"/>
    <property type="match status" value="1"/>
</dbReference>
<dbReference type="AlphaFoldDB" id="A0A151CH34"/>
<dbReference type="STRING" id="1630136.AS592_08485"/>
<feature type="binding site" evidence="10">
    <location>
        <position position="173"/>
    </location>
    <ligand>
        <name>substrate</name>
    </ligand>
</feature>
<comment type="catalytic activity">
    <reaction evidence="10">
        <text>ITP + H2O = IMP + diphosphate + H(+)</text>
        <dbReference type="Rhea" id="RHEA:29399"/>
        <dbReference type="ChEBI" id="CHEBI:15377"/>
        <dbReference type="ChEBI" id="CHEBI:15378"/>
        <dbReference type="ChEBI" id="CHEBI:33019"/>
        <dbReference type="ChEBI" id="CHEBI:58053"/>
        <dbReference type="ChEBI" id="CHEBI:61402"/>
        <dbReference type="EC" id="3.6.1.66"/>
    </reaction>
</comment>
<dbReference type="Pfam" id="PF01725">
    <property type="entry name" value="Ham1p_like"/>
    <property type="match status" value="1"/>
</dbReference>
<gene>
    <name evidence="12" type="ORF">AS592_08485</name>
</gene>
<dbReference type="GO" id="GO:0035870">
    <property type="term" value="F:dITP diphosphatase activity"/>
    <property type="evidence" value="ECO:0007669"/>
    <property type="project" value="UniProtKB-UniRule"/>
</dbReference>
<comment type="catalytic activity">
    <reaction evidence="9 10">
        <text>XTP + H2O = XMP + diphosphate + H(+)</text>
        <dbReference type="Rhea" id="RHEA:28610"/>
        <dbReference type="ChEBI" id="CHEBI:15377"/>
        <dbReference type="ChEBI" id="CHEBI:15378"/>
        <dbReference type="ChEBI" id="CHEBI:33019"/>
        <dbReference type="ChEBI" id="CHEBI:57464"/>
        <dbReference type="ChEBI" id="CHEBI:61314"/>
        <dbReference type="EC" id="3.6.1.66"/>
    </reaction>
</comment>
<comment type="cofactor">
    <cofactor evidence="10">
        <name>Mg(2+)</name>
        <dbReference type="ChEBI" id="CHEBI:18420"/>
    </cofactor>
    <text evidence="10">Binds 1 Mg(2+) ion per subunit.</text>
</comment>
<comment type="caution">
    <text evidence="10">Lacks conserved residue(s) required for the propagation of feature annotation.</text>
</comment>
<comment type="subunit">
    <text evidence="2 10">Homodimer.</text>
</comment>
<dbReference type="OrthoDB" id="9807456at2"/>
<dbReference type="GO" id="GO:0017111">
    <property type="term" value="F:ribonucleoside triphosphate phosphatase activity"/>
    <property type="evidence" value="ECO:0007669"/>
    <property type="project" value="InterPro"/>
</dbReference>
<evidence type="ECO:0000256" key="7">
    <source>
        <dbReference type="ARBA" id="ARBA00023080"/>
    </source>
</evidence>
<dbReference type="InterPro" id="IPR002637">
    <property type="entry name" value="RdgB/HAM1"/>
</dbReference>
<evidence type="ECO:0000256" key="6">
    <source>
        <dbReference type="ARBA" id="ARBA00022842"/>
    </source>
</evidence>
<evidence type="ECO:0000256" key="1">
    <source>
        <dbReference type="ARBA" id="ARBA00008023"/>
    </source>
</evidence>
<reference evidence="12 13" key="1">
    <citation type="submission" date="2015-11" db="EMBL/GenBank/DDBJ databases">
        <title>Draft genome of Sulfurovum riftiae 1812E, a member of the Epsilonproteobacteria isolated from the tube of the deep-sea hydrothermal vent tubewom Riftia pachyptila.</title>
        <authorList>
            <person name="Vetriani C."/>
            <person name="Giovannelli D."/>
        </authorList>
    </citation>
    <scope>NUCLEOTIDE SEQUENCE [LARGE SCALE GENOMIC DNA]</scope>
    <source>
        <strain evidence="12 13">1812E</strain>
    </source>
</reference>
<comment type="catalytic activity">
    <reaction evidence="8 10">
        <text>dITP + H2O = dIMP + diphosphate + H(+)</text>
        <dbReference type="Rhea" id="RHEA:28342"/>
        <dbReference type="ChEBI" id="CHEBI:15377"/>
        <dbReference type="ChEBI" id="CHEBI:15378"/>
        <dbReference type="ChEBI" id="CHEBI:33019"/>
        <dbReference type="ChEBI" id="CHEBI:61194"/>
        <dbReference type="ChEBI" id="CHEBI:61382"/>
        <dbReference type="EC" id="3.6.1.66"/>
    </reaction>
</comment>
<accession>A0A151CH34</accession>
<feature type="active site" description="Proton acceptor" evidence="10">
    <location>
        <position position="68"/>
    </location>
</feature>
<evidence type="ECO:0000256" key="8">
    <source>
        <dbReference type="ARBA" id="ARBA00051875"/>
    </source>
</evidence>
<dbReference type="RefSeq" id="WP_067330319.1">
    <property type="nucleotide sequence ID" value="NZ_LNKT01000012.1"/>
</dbReference>
<evidence type="ECO:0000313" key="12">
    <source>
        <dbReference type="EMBL" id="KYJ86852.1"/>
    </source>
</evidence>
<feature type="binding site" evidence="10">
    <location>
        <position position="69"/>
    </location>
    <ligand>
        <name>substrate</name>
    </ligand>
</feature>
<dbReference type="GO" id="GO:0000166">
    <property type="term" value="F:nucleotide binding"/>
    <property type="evidence" value="ECO:0007669"/>
    <property type="project" value="UniProtKB-KW"/>
</dbReference>
<evidence type="ECO:0000313" key="13">
    <source>
        <dbReference type="Proteomes" id="UP000075359"/>
    </source>
</evidence>
<evidence type="ECO:0000256" key="5">
    <source>
        <dbReference type="ARBA" id="ARBA00022801"/>
    </source>
</evidence>
<dbReference type="GO" id="GO:0009146">
    <property type="term" value="P:purine nucleoside triphosphate catabolic process"/>
    <property type="evidence" value="ECO:0007669"/>
    <property type="project" value="UniProtKB-UniRule"/>
</dbReference>
<dbReference type="EMBL" id="LNKT01000012">
    <property type="protein sequence ID" value="KYJ86852.1"/>
    <property type="molecule type" value="Genomic_DNA"/>
</dbReference>
<dbReference type="PANTHER" id="PTHR11067">
    <property type="entry name" value="INOSINE TRIPHOSPHATE PYROPHOSPHATASE/HAM1 PROTEIN"/>
    <property type="match status" value="1"/>
</dbReference>
<feature type="binding site" evidence="10">
    <location>
        <begin position="7"/>
        <end position="12"/>
    </location>
    <ligand>
        <name>substrate</name>
    </ligand>
</feature>
<feature type="binding site" evidence="10">
    <location>
        <position position="68"/>
    </location>
    <ligand>
        <name>Mg(2+)</name>
        <dbReference type="ChEBI" id="CHEBI:18420"/>
    </ligand>
</feature>
<name>A0A151CH34_9BACT</name>
<feature type="binding site" evidence="10">
    <location>
        <begin position="178"/>
        <end position="179"/>
    </location>
    <ligand>
        <name>substrate</name>
    </ligand>
</feature>
<evidence type="ECO:0000256" key="9">
    <source>
        <dbReference type="ARBA" id="ARBA00052017"/>
    </source>
</evidence>
<dbReference type="GO" id="GO:0036222">
    <property type="term" value="F:XTP diphosphatase activity"/>
    <property type="evidence" value="ECO:0007669"/>
    <property type="project" value="UniProtKB-UniRule"/>
</dbReference>
<dbReference type="InterPro" id="IPR020922">
    <property type="entry name" value="dITP/XTP_pyrophosphatase"/>
</dbReference>
<keyword evidence="4 10" id="KW-0547">Nucleotide-binding</keyword>
<feature type="binding site" evidence="10">
    <location>
        <begin position="150"/>
        <end position="153"/>
    </location>
    <ligand>
        <name>substrate</name>
    </ligand>
</feature>
<comment type="function">
    <text evidence="10">Pyrophosphatase that catalyzes the hydrolysis of nucleoside triphosphates to their monophosphate derivatives, with a high preference for the non-canonical purine nucleotides XTP (xanthosine triphosphate), dITP (deoxyinosine triphosphate) and ITP. Seems to function as a house-cleaning enzyme that removes non-canonical purine nucleotides from the nucleotide pool, thus preventing their incorporation into DNA/RNA and avoiding chromosomal lesions.</text>
</comment>
<dbReference type="GO" id="GO:0005829">
    <property type="term" value="C:cytosol"/>
    <property type="evidence" value="ECO:0007669"/>
    <property type="project" value="TreeGrafter"/>
</dbReference>
<evidence type="ECO:0000256" key="4">
    <source>
        <dbReference type="ARBA" id="ARBA00022741"/>
    </source>
</evidence>
<dbReference type="CDD" id="cd00515">
    <property type="entry name" value="HAM1"/>
    <property type="match status" value="1"/>
</dbReference>
<dbReference type="SUPFAM" id="SSF52972">
    <property type="entry name" value="ITPase-like"/>
    <property type="match status" value="1"/>
</dbReference>
<comment type="similarity">
    <text evidence="1 10 11">Belongs to the HAM1 NTPase family.</text>
</comment>
<dbReference type="HAMAP" id="MF_01405">
    <property type="entry name" value="Non_canon_purine_NTPase"/>
    <property type="match status" value="1"/>
</dbReference>
<dbReference type="GO" id="GO:0036220">
    <property type="term" value="F:ITP diphosphatase activity"/>
    <property type="evidence" value="ECO:0007669"/>
    <property type="project" value="UniProtKB-UniRule"/>
</dbReference>
<dbReference type="Proteomes" id="UP000075359">
    <property type="component" value="Unassembled WGS sequence"/>
</dbReference>
<evidence type="ECO:0000256" key="11">
    <source>
        <dbReference type="RuleBase" id="RU003781"/>
    </source>
</evidence>
<comment type="caution">
    <text evidence="12">The sequence shown here is derived from an EMBL/GenBank/DDBJ whole genome shotgun (WGS) entry which is preliminary data.</text>
</comment>
<dbReference type="PANTHER" id="PTHR11067:SF9">
    <property type="entry name" value="INOSINE TRIPHOSPHATE PYROPHOSPHATASE"/>
    <property type="match status" value="1"/>
</dbReference>
<keyword evidence="7 10" id="KW-0546">Nucleotide metabolism</keyword>
<evidence type="ECO:0000256" key="10">
    <source>
        <dbReference type="HAMAP-Rule" id="MF_01405"/>
    </source>
</evidence>
<dbReference type="NCBIfam" id="TIGR00042">
    <property type="entry name" value="RdgB/HAM1 family non-canonical purine NTP pyrophosphatase"/>
    <property type="match status" value="1"/>
</dbReference>
<protein>
    <recommendedName>
        <fullName evidence="10">dITP/XTP pyrophosphatase</fullName>
        <ecNumber evidence="10">3.6.1.66</ecNumber>
    </recommendedName>
    <alternativeName>
        <fullName evidence="10">Non-canonical purine NTP pyrophosphatase</fullName>
    </alternativeName>
    <alternativeName>
        <fullName evidence="10">Non-standard purine NTP pyrophosphatase</fullName>
    </alternativeName>
    <alternativeName>
        <fullName evidence="10">Nucleoside-triphosphate diphosphatase</fullName>
    </alternativeName>
    <alternativeName>
        <fullName evidence="10">Nucleoside-triphosphate pyrophosphatase</fullName>
        <shortName evidence="10">NTPase</shortName>
    </alternativeName>
</protein>
<organism evidence="12 13">
    <name type="scientific">Sulfurovum riftiae</name>
    <dbReference type="NCBI Taxonomy" id="1630136"/>
    <lineage>
        <taxon>Bacteria</taxon>
        <taxon>Pseudomonadati</taxon>
        <taxon>Campylobacterota</taxon>
        <taxon>Epsilonproteobacteria</taxon>
        <taxon>Campylobacterales</taxon>
        <taxon>Sulfurovaceae</taxon>
        <taxon>Sulfurovum</taxon>
    </lineage>
</organism>
<sequence length="202" mass="22182">MKLILATGNKGKLREFKQMCEDEVTAFSDLLGEFEIVEDGETFAQNALIKARTIYEKLGSDYLVISDDSGISLPILDGAPGIYSARYAGEGVSDKDNLHKLIDAVKAKGLKRTPAYYTAAIAIVSKYGEYVVHGWMHGDVIDEARGEKGFGYDPMFIPAGLEKTLGELDDDVKSGISHRGQALELAKPIIQMLRRSDREGSY</sequence>
<dbReference type="GO" id="GO:0009117">
    <property type="term" value="P:nucleotide metabolic process"/>
    <property type="evidence" value="ECO:0007669"/>
    <property type="project" value="UniProtKB-KW"/>
</dbReference>
<evidence type="ECO:0000256" key="3">
    <source>
        <dbReference type="ARBA" id="ARBA00022723"/>
    </source>
</evidence>
<dbReference type="EC" id="3.6.1.66" evidence="10"/>
<dbReference type="InterPro" id="IPR029001">
    <property type="entry name" value="ITPase-like_fam"/>
</dbReference>
<keyword evidence="6 10" id="KW-0460">Magnesium</keyword>
<keyword evidence="13" id="KW-1185">Reference proteome</keyword>
<dbReference type="Gene3D" id="3.90.950.10">
    <property type="match status" value="1"/>
</dbReference>
<evidence type="ECO:0000256" key="2">
    <source>
        <dbReference type="ARBA" id="ARBA00011738"/>
    </source>
</evidence>
<proteinExistence type="inferred from homology"/>
<dbReference type="GO" id="GO:0046872">
    <property type="term" value="F:metal ion binding"/>
    <property type="evidence" value="ECO:0007669"/>
    <property type="project" value="UniProtKB-KW"/>
</dbReference>
<keyword evidence="5 10" id="KW-0378">Hydrolase</keyword>
<keyword evidence="3 10" id="KW-0479">Metal-binding</keyword>